<evidence type="ECO:0000256" key="4">
    <source>
        <dbReference type="ARBA" id="ARBA00022544"/>
    </source>
</evidence>
<feature type="transmembrane region" description="Helical" evidence="8">
    <location>
        <begin position="345"/>
        <end position="362"/>
    </location>
</feature>
<keyword evidence="6 8" id="KW-1133">Transmembrane helix</keyword>
<keyword evidence="3" id="KW-0813">Transport</keyword>
<keyword evidence="5 8" id="KW-0812">Transmembrane</keyword>
<evidence type="ECO:0000256" key="6">
    <source>
        <dbReference type="ARBA" id="ARBA00022989"/>
    </source>
</evidence>
<feature type="transmembrane region" description="Helical" evidence="8">
    <location>
        <begin position="194"/>
        <end position="214"/>
    </location>
</feature>
<evidence type="ECO:0000256" key="8">
    <source>
        <dbReference type="SAM" id="Phobius"/>
    </source>
</evidence>
<gene>
    <name evidence="9" type="ORF">IMF26_09830</name>
</gene>
<reference evidence="9" key="1">
    <citation type="submission" date="2020-10" db="EMBL/GenBank/DDBJ databases">
        <authorList>
            <person name="Kadnikov V."/>
            <person name="Beletsky A.V."/>
            <person name="Mardanov A.V."/>
            <person name="Karnachuk O.V."/>
            <person name="Ravin N.V."/>
        </authorList>
    </citation>
    <scope>NUCLEOTIDE SEQUENCE</scope>
    <source>
        <strain evidence="9">Bu02</strain>
    </source>
</reference>
<evidence type="ECO:0000256" key="2">
    <source>
        <dbReference type="ARBA" id="ARBA00007998"/>
    </source>
</evidence>
<dbReference type="PANTHER" id="PTHR34975">
    <property type="entry name" value="SPORE GERMINATION PROTEIN A2"/>
    <property type="match status" value="1"/>
</dbReference>
<organism evidence="9">
    <name type="scientific">Candidatus Fermentithermobacillus carboniphilus</name>
    <dbReference type="NCBI Taxonomy" id="3085328"/>
    <lineage>
        <taxon>Bacteria</taxon>
        <taxon>Bacillati</taxon>
        <taxon>Bacillota</taxon>
        <taxon>Candidatus Fermentithermobacillia</taxon>
        <taxon>Candidatus Fermentithermobacillales</taxon>
        <taxon>Candidatus Fermentithermobacillaceae</taxon>
        <taxon>Candidatus Fermentithermobacillus</taxon>
    </lineage>
</organism>
<feature type="transmembrane region" description="Helical" evidence="8">
    <location>
        <begin position="277"/>
        <end position="302"/>
    </location>
</feature>
<sequence>MNEGTRFRIDDGRIDWVEAAGLVVTFEITKAFLVFPEKIAKEGLTAAWTIPLVSGLLASLFIWVLVVVSKAHPGMNLIQITNYLAGPTVGFIAGVALYLYLMIIIVTGFREVADVLITVYMPLTPLGFFLASAYAVVFYVAFQNTETLARISVLTSTVVVGMAIILAALSIGRYNTDLVFPPLGPGLIPLFKKYGVRQSIYGEFLSLGMIAAYLREPRQVGKVAAVSLGISIFTFTLVVLTCQMVFPIPSLLRVSAPFLRVARVIKLGRFFQRLDSLFVFVWLGVSLLQAAVAIYLASLVLATVFHLQSHKPFVVLNVVAAYFGSWAIPNLAAALTIAFDLARPYGLLLLDIWPPTLLVLTLHKKKQLREGAGGA</sequence>
<dbReference type="EMBL" id="CP062796">
    <property type="protein sequence ID" value="QUL98309.1"/>
    <property type="molecule type" value="Genomic_DNA"/>
</dbReference>
<evidence type="ECO:0000313" key="9">
    <source>
        <dbReference type="EMBL" id="QUL98309.1"/>
    </source>
</evidence>
<feature type="transmembrane region" description="Helical" evidence="8">
    <location>
        <begin position="89"/>
        <end position="109"/>
    </location>
</feature>
<name>A0AAT9LC39_9FIRM</name>
<keyword evidence="4" id="KW-0309">Germination</keyword>
<feature type="transmembrane region" description="Helical" evidence="8">
    <location>
        <begin position="115"/>
        <end position="141"/>
    </location>
</feature>
<feature type="transmembrane region" description="Helical" evidence="8">
    <location>
        <begin position="226"/>
        <end position="246"/>
    </location>
</feature>
<protein>
    <submittedName>
        <fullName evidence="9">GerAB/ArcD/ProY family transporter</fullName>
    </submittedName>
</protein>
<feature type="transmembrane region" description="Helical" evidence="8">
    <location>
        <begin position="47"/>
        <end position="68"/>
    </location>
</feature>
<dbReference type="PANTHER" id="PTHR34975:SF2">
    <property type="entry name" value="SPORE GERMINATION PROTEIN A2"/>
    <property type="match status" value="1"/>
</dbReference>
<dbReference type="GO" id="GO:0016020">
    <property type="term" value="C:membrane"/>
    <property type="evidence" value="ECO:0007669"/>
    <property type="project" value="UniProtKB-SubCell"/>
</dbReference>
<evidence type="ECO:0000256" key="3">
    <source>
        <dbReference type="ARBA" id="ARBA00022448"/>
    </source>
</evidence>
<comment type="similarity">
    <text evidence="2">Belongs to the amino acid-polyamine-organocation (APC) superfamily. Spore germination protein (SGP) (TC 2.A.3.9) family.</text>
</comment>
<evidence type="ECO:0000256" key="7">
    <source>
        <dbReference type="ARBA" id="ARBA00023136"/>
    </source>
</evidence>
<keyword evidence="7 8" id="KW-0472">Membrane</keyword>
<dbReference type="GO" id="GO:0009847">
    <property type="term" value="P:spore germination"/>
    <property type="evidence" value="ECO:0007669"/>
    <property type="project" value="InterPro"/>
</dbReference>
<accession>A0AAT9LC39</accession>
<dbReference type="Pfam" id="PF03845">
    <property type="entry name" value="Spore_permease"/>
    <property type="match status" value="1"/>
</dbReference>
<reference evidence="9" key="2">
    <citation type="journal article" date="2023" name="Biology">
        <title>Prokaryotic Life Associated with Coal-Fire Gas Vents Revealed by Metagenomics.</title>
        <authorList>
            <person name="Kadnikov V.V."/>
            <person name="Mardanov A.V."/>
            <person name="Beletsky A.V."/>
            <person name="Karnachuk O.V."/>
            <person name="Ravin N.V."/>
        </authorList>
    </citation>
    <scope>NUCLEOTIDE SEQUENCE</scope>
    <source>
        <strain evidence="9">Bu02</strain>
    </source>
</reference>
<dbReference type="AlphaFoldDB" id="A0AAT9LC39"/>
<dbReference type="KEGG" id="fcz:IMF26_09830"/>
<feature type="transmembrane region" description="Helical" evidence="8">
    <location>
        <begin position="153"/>
        <end position="174"/>
    </location>
</feature>
<evidence type="ECO:0000256" key="1">
    <source>
        <dbReference type="ARBA" id="ARBA00004141"/>
    </source>
</evidence>
<feature type="transmembrane region" description="Helical" evidence="8">
    <location>
        <begin position="16"/>
        <end position="35"/>
    </location>
</feature>
<evidence type="ECO:0000256" key="5">
    <source>
        <dbReference type="ARBA" id="ARBA00022692"/>
    </source>
</evidence>
<dbReference type="InterPro" id="IPR004761">
    <property type="entry name" value="Spore_GerAB"/>
</dbReference>
<feature type="transmembrane region" description="Helical" evidence="8">
    <location>
        <begin position="314"/>
        <end position="339"/>
    </location>
</feature>
<comment type="subcellular location">
    <subcellularLocation>
        <location evidence="1">Membrane</location>
        <topology evidence="1">Multi-pass membrane protein</topology>
    </subcellularLocation>
</comment>
<proteinExistence type="inferred from homology"/>